<evidence type="ECO:0000313" key="7">
    <source>
        <dbReference type="EMBL" id="GLR65037.1"/>
    </source>
</evidence>
<gene>
    <name evidence="7" type="ORF">GCM10007878_24760</name>
</gene>
<evidence type="ECO:0000256" key="4">
    <source>
        <dbReference type="ARBA" id="ARBA00022989"/>
    </source>
</evidence>
<feature type="transmembrane region" description="Helical" evidence="6">
    <location>
        <begin position="99"/>
        <end position="122"/>
    </location>
</feature>
<keyword evidence="8" id="KW-1185">Reference proteome</keyword>
<protein>
    <submittedName>
        <fullName evidence="7">UPF0382 membrane protein</fullName>
    </submittedName>
</protein>
<keyword evidence="4 6" id="KW-1133">Transmembrane helix</keyword>
<evidence type="ECO:0000256" key="6">
    <source>
        <dbReference type="SAM" id="Phobius"/>
    </source>
</evidence>
<proteinExistence type="inferred from homology"/>
<dbReference type="RefSeq" id="WP_027851964.1">
    <property type="nucleotide sequence ID" value="NZ_BSOR01000067.1"/>
</dbReference>
<dbReference type="PANTHER" id="PTHR43461:SF1">
    <property type="entry name" value="TRANSMEMBRANE PROTEIN 256"/>
    <property type="match status" value="1"/>
</dbReference>
<sequence length="127" mass="14083">MSSYQQRWLALVAVSGFLVVALGAFAAHGLKPFLDERAQEWFKLATTYQMWHTLALLGLATTWIEKNKGLRLAAWSWLAGTLLFSGSLYLMAITGDTRLAIITPLGGVALLFGWLSLFFGAFRRRAS</sequence>
<feature type="transmembrane region" description="Helical" evidence="6">
    <location>
        <begin position="72"/>
        <end position="93"/>
    </location>
</feature>
<comment type="similarity">
    <text evidence="2">Belongs to the UPF0382 family.</text>
</comment>
<comment type="caution">
    <text evidence="7">The sequence shown here is derived from an EMBL/GenBank/DDBJ whole genome shotgun (WGS) entry which is preliminary data.</text>
</comment>
<dbReference type="InterPro" id="IPR006696">
    <property type="entry name" value="DUF423"/>
</dbReference>
<keyword evidence="3 6" id="KW-0812">Transmembrane</keyword>
<dbReference type="Proteomes" id="UP001156682">
    <property type="component" value="Unassembled WGS sequence"/>
</dbReference>
<accession>A0ABQ6A175</accession>
<evidence type="ECO:0000256" key="1">
    <source>
        <dbReference type="ARBA" id="ARBA00004141"/>
    </source>
</evidence>
<comment type="subcellular location">
    <subcellularLocation>
        <location evidence="1">Membrane</location>
        <topology evidence="1">Multi-pass membrane protein</topology>
    </subcellularLocation>
</comment>
<feature type="transmembrane region" description="Helical" evidence="6">
    <location>
        <begin position="42"/>
        <end position="60"/>
    </location>
</feature>
<organism evidence="7 8">
    <name type="scientific">Marinospirillum insulare</name>
    <dbReference type="NCBI Taxonomy" id="217169"/>
    <lineage>
        <taxon>Bacteria</taxon>
        <taxon>Pseudomonadati</taxon>
        <taxon>Pseudomonadota</taxon>
        <taxon>Gammaproteobacteria</taxon>
        <taxon>Oceanospirillales</taxon>
        <taxon>Oceanospirillaceae</taxon>
        <taxon>Marinospirillum</taxon>
    </lineage>
</organism>
<evidence type="ECO:0000256" key="2">
    <source>
        <dbReference type="ARBA" id="ARBA00009694"/>
    </source>
</evidence>
<name>A0ABQ6A175_9GAMM</name>
<evidence type="ECO:0000256" key="3">
    <source>
        <dbReference type="ARBA" id="ARBA00022692"/>
    </source>
</evidence>
<evidence type="ECO:0000313" key="8">
    <source>
        <dbReference type="Proteomes" id="UP001156682"/>
    </source>
</evidence>
<evidence type="ECO:0000256" key="5">
    <source>
        <dbReference type="ARBA" id="ARBA00023136"/>
    </source>
</evidence>
<keyword evidence="5 6" id="KW-0472">Membrane</keyword>
<reference evidence="8" key="1">
    <citation type="journal article" date="2019" name="Int. J. Syst. Evol. Microbiol.">
        <title>The Global Catalogue of Microorganisms (GCM) 10K type strain sequencing project: providing services to taxonomists for standard genome sequencing and annotation.</title>
        <authorList>
            <consortium name="The Broad Institute Genomics Platform"/>
            <consortium name="The Broad Institute Genome Sequencing Center for Infectious Disease"/>
            <person name="Wu L."/>
            <person name="Ma J."/>
        </authorList>
    </citation>
    <scope>NUCLEOTIDE SEQUENCE [LARGE SCALE GENOMIC DNA]</scope>
    <source>
        <strain evidence="8">NBRC 100033</strain>
    </source>
</reference>
<dbReference type="Pfam" id="PF04241">
    <property type="entry name" value="DUF423"/>
    <property type="match status" value="1"/>
</dbReference>
<dbReference type="PANTHER" id="PTHR43461">
    <property type="entry name" value="TRANSMEMBRANE PROTEIN 256"/>
    <property type="match status" value="1"/>
</dbReference>
<dbReference type="EMBL" id="BSOR01000067">
    <property type="protein sequence ID" value="GLR65037.1"/>
    <property type="molecule type" value="Genomic_DNA"/>
</dbReference>